<feature type="domain" description="PAS" evidence="1">
    <location>
        <begin position="87"/>
        <end position="157"/>
    </location>
</feature>
<dbReference type="AlphaFoldDB" id="A0A6C0U0Y3"/>
<dbReference type="PROSITE" id="PS50112">
    <property type="entry name" value="PAS"/>
    <property type="match status" value="1"/>
</dbReference>
<proteinExistence type="predicted"/>
<evidence type="ECO:0000313" key="3">
    <source>
        <dbReference type="Proteomes" id="UP000477680"/>
    </source>
</evidence>
<dbReference type="GO" id="GO:0006355">
    <property type="term" value="P:regulation of DNA-templated transcription"/>
    <property type="evidence" value="ECO:0007669"/>
    <property type="project" value="InterPro"/>
</dbReference>
<name>A0A6C0U0Y3_9GAMM</name>
<dbReference type="InterPro" id="IPR035965">
    <property type="entry name" value="PAS-like_dom_sf"/>
</dbReference>
<keyword evidence="3" id="KW-1185">Reference proteome</keyword>
<dbReference type="SUPFAM" id="SSF55785">
    <property type="entry name" value="PYP-like sensor domain (PAS domain)"/>
    <property type="match status" value="1"/>
</dbReference>
<protein>
    <submittedName>
        <fullName evidence="2">PAS domain S-box protein</fullName>
    </submittedName>
</protein>
<dbReference type="Gene3D" id="3.30.450.20">
    <property type="entry name" value="PAS domain"/>
    <property type="match status" value="1"/>
</dbReference>
<sequence>MTTSTAEQSIYTQLRKEAETRLGAGTAAAYGNWSLDVEALQLLHKLSSDPRTAPDALKLLHELQVHQVELDLQNEEIHINEQGLVEELARYRELYESAPCGYFLVDFQGEIIEGNRAGAELFGAGQNDLRGSRFDHFLAADSRPALRSLLERLRDTGTAGSCDVTVDDTDLRPMRVLANASADQCCALLVCCEST</sequence>
<dbReference type="Pfam" id="PF00989">
    <property type="entry name" value="PAS"/>
    <property type="match status" value="1"/>
</dbReference>
<dbReference type="RefSeq" id="WP_163493887.1">
    <property type="nucleotide sequence ID" value="NZ_CP048711.1"/>
</dbReference>
<evidence type="ECO:0000259" key="1">
    <source>
        <dbReference type="PROSITE" id="PS50112"/>
    </source>
</evidence>
<dbReference type="NCBIfam" id="TIGR00229">
    <property type="entry name" value="sensory_box"/>
    <property type="match status" value="1"/>
</dbReference>
<dbReference type="Proteomes" id="UP000477680">
    <property type="component" value="Chromosome"/>
</dbReference>
<dbReference type="KEGG" id="kim:G3T16_03710"/>
<dbReference type="SMART" id="SM00091">
    <property type="entry name" value="PAS"/>
    <property type="match status" value="1"/>
</dbReference>
<gene>
    <name evidence="2" type="ORF">G3T16_03710</name>
</gene>
<organism evidence="2 3">
    <name type="scientific">Kineobactrum salinum</name>
    <dbReference type="NCBI Taxonomy" id="2708301"/>
    <lineage>
        <taxon>Bacteria</taxon>
        <taxon>Pseudomonadati</taxon>
        <taxon>Pseudomonadota</taxon>
        <taxon>Gammaproteobacteria</taxon>
        <taxon>Cellvibrionales</taxon>
        <taxon>Halieaceae</taxon>
        <taxon>Kineobactrum</taxon>
    </lineage>
</organism>
<accession>A0A6C0U0Y3</accession>
<dbReference type="EMBL" id="CP048711">
    <property type="protein sequence ID" value="QIB64637.1"/>
    <property type="molecule type" value="Genomic_DNA"/>
</dbReference>
<evidence type="ECO:0000313" key="2">
    <source>
        <dbReference type="EMBL" id="QIB64637.1"/>
    </source>
</evidence>
<reference evidence="2 3" key="1">
    <citation type="submission" date="2020-02" db="EMBL/GenBank/DDBJ databases">
        <title>Genome sequencing for Kineobactrum sp. M2.</title>
        <authorList>
            <person name="Park S.-J."/>
        </authorList>
    </citation>
    <scope>NUCLEOTIDE SEQUENCE [LARGE SCALE GENOMIC DNA]</scope>
    <source>
        <strain evidence="2 3">M2</strain>
    </source>
</reference>
<dbReference type="InterPro" id="IPR013767">
    <property type="entry name" value="PAS_fold"/>
</dbReference>
<dbReference type="CDD" id="cd00130">
    <property type="entry name" value="PAS"/>
    <property type="match status" value="1"/>
</dbReference>
<dbReference type="InterPro" id="IPR000014">
    <property type="entry name" value="PAS"/>
</dbReference>